<organism evidence="8 9">
    <name type="scientific">Snuella lapsa</name>
    <dbReference type="NCBI Taxonomy" id="870481"/>
    <lineage>
        <taxon>Bacteria</taxon>
        <taxon>Pseudomonadati</taxon>
        <taxon>Bacteroidota</taxon>
        <taxon>Flavobacteriia</taxon>
        <taxon>Flavobacteriales</taxon>
        <taxon>Flavobacteriaceae</taxon>
        <taxon>Snuella</taxon>
    </lineage>
</organism>
<keyword evidence="9" id="KW-1185">Reference proteome</keyword>
<evidence type="ECO:0000313" key="8">
    <source>
        <dbReference type="EMBL" id="GAA3573049.1"/>
    </source>
</evidence>
<dbReference type="InterPro" id="IPR007341">
    <property type="entry name" value="Transgly_assoc"/>
</dbReference>
<evidence type="ECO:0000256" key="7">
    <source>
        <dbReference type="SAM" id="Phobius"/>
    </source>
</evidence>
<dbReference type="PANTHER" id="PTHR33884">
    <property type="entry name" value="UPF0410 PROTEIN YMGE"/>
    <property type="match status" value="1"/>
</dbReference>
<sequence>MSLLYALLIGAIAGWLAGKLMKDGGFGVLFNIVLGIIGGIVGSWAFKTLGVSLSGGVIGDIITGAIGAIIILFIAGLLKK</sequence>
<evidence type="ECO:0000313" key="9">
    <source>
        <dbReference type="Proteomes" id="UP001500954"/>
    </source>
</evidence>
<keyword evidence="5 7" id="KW-1133">Transmembrane helix</keyword>
<comment type="caution">
    <text evidence="8">The sequence shown here is derived from an EMBL/GenBank/DDBJ whole genome shotgun (WGS) entry which is preliminary data.</text>
</comment>
<proteinExistence type="inferred from homology"/>
<dbReference type="Pfam" id="PF04226">
    <property type="entry name" value="Transgly_assoc"/>
    <property type="match status" value="1"/>
</dbReference>
<keyword evidence="6 7" id="KW-0472">Membrane</keyword>
<comment type="similarity">
    <text evidence="2">Belongs to the UPF0410 family.</text>
</comment>
<accession>A0ABP6XVN2</accession>
<keyword evidence="3" id="KW-1003">Cell membrane</keyword>
<evidence type="ECO:0008006" key="10">
    <source>
        <dbReference type="Google" id="ProtNLM"/>
    </source>
</evidence>
<evidence type="ECO:0000256" key="4">
    <source>
        <dbReference type="ARBA" id="ARBA00022692"/>
    </source>
</evidence>
<dbReference type="EMBL" id="BAABCY010000063">
    <property type="protein sequence ID" value="GAA3573049.1"/>
    <property type="molecule type" value="Genomic_DNA"/>
</dbReference>
<feature type="transmembrane region" description="Helical" evidence="7">
    <location>
        <begin position="28"/>
        <end position="46"/>
    </location>
</feature>
<protein>
    <recommendedName>
        <fullName evidence="10">GlsB/YeaQ/YmgE family stress response membrane protein</fullName>
    </recommendedName>
</protein>
<keyword evidence="4 7" id="KW-0812">Transmembrane</keyword>
<evidence type="ECO:0000256" key="1">
    <source>
        <dbReference type="ARBA" id="ARBA00004651"/>
    </source>
</evidence>
<dbReference type="PANTHER" id="PTHR33884:SF3">
    <property type="entry name" value="UPF0410 PROTEIN YMGE"/>
    <property type="match status" value="1"/>
</dbReference>
<comment type="subcellular location">
    <subcellularLocation>
        <location evidence="1">Cell membrane</location>
        <topology evidence="1">Multi-pass membrane protein</topology>
    </subcellularLocation>
</comment>
<dbReference type="RefSeq" id="WP_345006239.1">
    <property type="nucleotide sequence ID" value="NZ_BAABCY010000063.1"/>
</dbReference>
<evidence type="ECO:0000256" key="2">
    <source>
        <dbReference type="ARBA" id="ARBA00011006"/>
    </source>
</evidence>
<evidence type="ECO:0000256" key="6">
    <source>
        <dbReference type="ARBA" id="ARBA00023136"/>
    </source>
</evidence>
<reference evidence="9" key="1">
    <citation type="journal article" date="2019" name="Int. J. Syst. Evol. Microbiol.">
        <title>The Global Catalogue of Microorganisms (GCM) 10K type strain sequencing project: providing services to taxonomists for standard genome sequencing and annotation.</title>
        <authorList>
            <consortium name="The Broad Institute Genomics Platform"/>
            <consortium name="The Broad Institute Genome Sequencing Center for Infectious Disease"/>
            <person name="Wu L."/>
            <person name="Ma J."/>
        </authorList>
    </citation>
    <scope>NUCLEOTIDE SEQUENCE [LARGE SCALE GENOMIC DNA]</scope>
    <source>
        <strain evidence="9">JCM 17111</strain>
    </source>
</reference>
<dbReference type="Proteomes" id="UP001500954">
    <property type="component" value="Unassembled WGS sequence"/>
</dbReference>
<name>A0ABP6XVN2_9FLAO</name>
<feature type="transmembrane region" description="Helical" evidence="7">
    <location>
        <begin position="58"/>
        <end position="78"/>
    </location>
</feature>
<evidence type="ECO:0000256" key="5">
    <source>
        <dbReference type="ARBA" id="ARBA00022989"/>
    </source>
</evidence>
<gene>
    <name evidence="8" type="ORF">GCM10022395_22890</name>
</gene>
<evidence type="ECO:0000256" key="3">
    <source>
        <dbReference type="ARBA" id="ARBA00022475"/>
    </source>
</evidence>